<evidence type="ECO:0000313" key="2">
    <source>
        <dbReference type="EMBL" id="EHJ13779.1"/>
    </source>
</evidence>
<dbReference type="GeneID" id="88765319"/>
<evidence type="ECO:0000256" key="1">
    <source>
        <dbReference type="SAM" id="Phobius"/>
    </source>
</evidence>
<organism evidence="2 3">
    <name type="scientific">Crocosphaera watsonii WH 0003</name>
    <dbReference type="NCBI Taxonomy" id="423471"/>
    <lineage>
        <taxon>Bacteria</taxon>
        <taxon>Bacillati</taxon>
        <taxon>Cyanobacteriota</taxon>
        <taxon>Cyanophyceae</taxon>
        <taxon>Oscillatoriophycideae</taxon>
        <taxon>Chroococcales</taxon>
        <taxon>Aphanothecaceae</taxon>
        <taxon>Crocosphaera</taxon>
    </lineage>
</organism>
<feature type="transmembrane region" description="Helical" evidence="1">
    <location>
        <begin position="75"/>
        <end position="97"/>
    </location>
</feature>
<dbReference type="Proteomes" id="UP000003477">
    <property type="component" value="Unassembled WGS sequence"/>
</dbReference>
<feature type="transmembrane region" description="Helical" evidence="1">
    <location>
        <begin position="154"/>
        <end position="174"/>
    </location>
</feature>
<proteinExistence type="predicted"/>
<reference evidence="2 3" key="1">
    <citation type="journal article" date="2011" name="Front. Microbiol.">
        <title>Two Strains of Crocosphaera watsonii with Highly Conserved Genomes are Distinguished by Strain-Specific Features.</title>
        <authorList>
            <person name="Bench S.R."/>
            <person name="Ilikchyan I.N."/>
            <person name="Tripp H.J."/>
            <person name="Zehr J.P."/>
        </authorList>
    </citation>
    <scope>NUCLEOTIDE SEQUENCE [LARGE SCALE GENOMIC DNA]</scope>
    <source>
        <strain evidence="2 3">WH 0003</strain>
    </source>
</reference>
<dbReference type="PATRIC" id="fig|423471.3.peg.1426"/>
<gene>
    <name evidence="2" type="ORF">CWATWH0003_1532</name>
</gene>
<dbReference type="PANTHER" id="PTHR36009:SF3">
    <property type="entry name" value="TRANSMEMBRANE PROTEIN"/>
    <property type="match status" value="1"/>
</dbReference>
<feature type="transmembrane region" description="Helical" evidence="1">
    <location>
        <begin position="43"/>
        <end position="63"/>
    </location>
</feature>
<keyword evidence="1" id="KW-0472">Membrane</keyword>
<accession>G5J201</accession>
<name>G5J201_CROWT</name>
<protein>
    <recommendedName>
        <fullName evidence="4">DUF2834 domain-containing protein</fullName>
    </recommendedName>
</protein>
<dbReference type="AlphaFoldDB" id="G5J201"/>
<keyword evidence="1" id="KW-1133">Transmembrane helix</keyword>
<comment type="caution">
    <text evidence="2">The sequence shown here is derived from an EMBL/GenBank/DDBJ whole genome shotgun (WGS) entry which is preliminary data.</text>
</comment>
<evidence type="ECO:0000313" key="3">
    <source>
        <dbReference type="Proteomes" id="UP000003477"/>
    </source>
</evidence>
<dbReference type="RefSeq" id="WP_007309951.1">
    <property type="nucleotide sequence ID" value="NZ_AESD01000235.1"/>
</dbReference>
<feature type="transmembrane region" description="Helical" evidence="1">
    <location>
        <begin position="120"/>
        <end position="142"/>
    </location>
</feature>
<keyword evidence="1" id="KW-0812">Transmembrane</keyword>
<feature type="transmembrane region" description="Helical" evidence="1">
    <location>
        <begin position="186"/>
        <end position="205"/>
    </location>
</feature>
<dbReference type="EMBL" id="AESD01000235">
    <property type="protein sequence ID" value="EHJ13779.1"/>
    <property type="molecule type" value="Genomic_DNA"/>
</dbReference>
<dbReference type="PANTHER" id="PTHR36009">
    <property type="match status" value="1"/>
</dbReference>
<evidence type="ECO:0008006" key="4">
    <source>
        <dbReference type="Google" id="ProtNLM"/>
    </source>
</evidence>
<sequence>MISKIFMSLLWVGFLIYGFLLAPPGQPDTIELIQNLSTGNWDNINPLIISVFNSIGLVTVLYANLLFIDGREQKIVAWPFAIAGLALGTFAILPYFILREPNPKFSGEKNLFIKLSDSRFLHLLLTITLLVFVFWGAISGSWVDFVSEWQSRRFINVMSLDLLCLCLIFPLIIRDDMLRRNIDSNTLFWVISLIPLLGTLVYLCFRPSLPQSETN</sequence>